<feature type="domain" description="2EXR" evidence="2">
    <location>
        <begin position="72"/>
        <end position="173"/>
    </location>
</feature>
<dbReference type="KEGG" id="bfu:BCIN_06g07140"/>
<organism evidence="3 4">
    <name type="scientific">Botryotinia fuckeliana (strain B05.10)</name>
    <name type="common">Noble rot fungus</name>
    <name type="synonym">Botrytis cinerea</name>
    <dbReference type="NCBI Taxonomy" id="332648"/>
    <lineage>
        <taxon>Eukaryota</taxon>
        <taxon>Fungi</taxon>
        <taxon>Dikarya</taxon>
        <taxon>Ascomycota</taxon>
        <taxon>Pezizomycotina</taxon>
        <taxon>Leotiomycetes</taxon>
        <taxon>Helotiales</taxon>
        <taxon>Sclerotiniaceae</taxon>
        <taxon>Botrytis</taxon>
    </lineage>
</organism>
<dbReference type="VEuPathDB" id="FungiDB:Bcin06g07140"/>
<evidence type="ECO:0000259" key="2">
    <source>
        <dbReference type="Pfam" id="PF20150"/>
    </source>
</evidence>
<dbReference type="OrthoDB" id="3439599at2759"/>
<name>A0A384JLB7_BOTFB</name>
<evidence type="ECO:0000313" key="3">
    <source>
        <dbReference type="EMBL" id="ATZ51300.1"/>
    </source>
</evidence>
<dbReference type="RefSeq" id="XP_001546766.2">
    <property type="nucleotide sequence ID" value="XM_001546716.2"/>
</dbReference>
<keyword evidence="1" id="KW-0812">Transmembrane</keyword>
<dbReference type="Proteomes" id="UP000001798">
    <property type="component" value="Chromosome 6"/>
</dbReference>
<proteinExistence type="predicted"/>
<gene>
    <name evidence="3" type="ORF">BCIN_06g07140</name>
</gene>
<protein>
    <recommendedName>
        <fullName evidence="2">2EXR domain-containing protein</fullName>
    </recommendedName>
</protein>
<dbReference type="InterPro" id="IPR045518">
    <property type="entry name" value="2EXR"/>
</dbReference>
<reference evidence="3 4" key="2">
    <citation type="journal article" date="2012" name="Eukaryot. Cell">
        <title>Genome update of Botrytis cinerea strains B05.10 and T4.</title>
        <authorList>
            <person name="Staats M."/>
            <person name="van Kan J.A."/>
        </authorList>
    </citation>
    <scope>NUCLEOTIDE SEQUENCE [LARGE SCALE GENOMIC DNA]</scope>
    <source>
        <strain evidence="3 4">B05.10</strain>
    </source>
</reference>
<evidence type="ECO:0000256" key="1">
    <source>
        <dbReference type="SAM" id="Phobius"/>
    </source>
</evidence>
<reference evidence="3 4" key="3">
    <citation type="journal article" date="2017" name="Mol. Plant Pathol.">
        <title>A gapless genome sequence of the fungus Botrytis cinerea.</title>
        <authorList>
            <person name="Van Kan J.A."/>
            <person name="Stassen J.H."/>
            <person name="Mosbach A."/>
            <person name="Van Der Lee T.A."/>
            <person name="Faino L."/>
            <person name="Farmer A.D."/>
            <person name="Papasotiriou D.G."/>
            <person name="Zhou S."/>
            <person name="Seidl M.F."/>
            <person name="Cottam E."/>
            <person name="Edel D."/>
            <person name="Hahn M."/>
            <person name="Schwartz D.C."/>
            <person name="Dietrich R.A."/>
            <person name="Widdison S."/>
            <person name="Scalliet G."/>
        </authorList>
    </citation>
    <scope>NUCLEOTIDE SEQUENCE [LARGE SCALE GENOMIC DNA]</scope>
    <source>
        <strain evidence="3 4">B05.10</strain>
    </source>
</reference>
<dbReference type="PANTHER" id="PTHR35910">
    <property type="entry name" value="2EXR DOMAIN-CONTAINING PROTEIN"/>
    <property type="match status" value="1"/>
</dbReference>
<keyword evidence="1" id="KW-0472">Membrane</keyword>
<dbReference type="AlphaFoldDB" id="A0A384JLB7"/>
<dbReference type="GeneID" id="5427217"/>
<keyword evidence="4" id="KW-1185">Reference proteome</keyword>
<accession>A0A384JLB7</accession>
<dbReference type="Pfam" id="PF20150">
    <property type="entry name" value="2EXR"/>
    <property type="match status" value="1"/>
</dbReference>
<evidence type="ECO:0000313" key="4">
    <source>
        <dbReference type="Proteomes" id="UP000001798"/>
    </source>
</evidence>
<keyword evidence="1" id="KW-1133">Transmembrane helix</keyword>
<reference evidence="3 4" key="1">
    <citation type="journal article" date="2011" name="PLoS Genet.">
        <title>Genomic analysis of the necrotrophic fungal pathogens Sclerotinia sclerotiorum and Botrytis cinerea.</title>
        <authorList>
            <person name="Amselem J."/>
            <person name="Cuomo C.A."/>
            <person name="van Kan J.A."/>
            <person name="Viaud M."/>
            <person name="Benito E.P."/>
            <person name="Couloux A."/>
            <person name="Coutinho P.M."/>
            <person name="de Vries R.P."/>
            <person name="Dyer P.S."/>
            <person name="Fillinger S."/>
            <person name="Fournier E."/>
            <person name="Gout L."/>
            <person name="Hahn M."/>
            <person name="Kohn L."/>
            <person name="Lapalu N."/>
            <person name="Plummer K.M."/>
            <person name="Pradier J.M."/>
            <person name="Quevillon E."/>
            <person name="Sharon A."/>
            <person name="Simon A."/>
            <person name="ten Have A."/>
            <person name="Tudzynski B."/>
            <person name="Tudzynski P."/>
            <person name="Wincker P."/>
            <person name="Andrew M."/>
            <person name="Anthouard V."/>
            <person name="Beever R.E."/>
            <person name="Beffa R."/>
            <person name="Benoit I."/>
            <person name="Bouzid O."/>
            <person name="Brault B."/>
            <person name="Chen Z."/>
            <person name="Choquer M."/>
            <person name="Collemare J."/>
            <person name="Cotton P."/>
            <person name="Danchin E.G."/>
            <person name="Da Silva C."/>
            <person name="Gautier A."/>
            <person name="Giraud C."/>
            <person name="Giraud T."/>
            <person name="Gonzalez C."/>
            <person name="Grossetete S."/>
            <person name="Guldener U."/>
            <person name="Henrissat B."/>
            <person name="Howlett B.J."/>
            <person name="Kodira C."/>
            <person name="Kretschmer M."/>
            <person name="Lappartient A."/>
            <person name="Leroch M."/>
            <person name="Levis C."/>
            <person name="Mauceli E."/>
            <person name="Neuveglise C."/>
            <person name="Oeser B."/>
            <person name="Pearson M."/>
            <person name="Poulain J."/>
            <person name="Poussereau N."/>
            <person name="Quesneville H."/>
            <person name="Rascle C."/>
            <person name="Schumacher J."/>
            <person name="Segurens B."/>
            <person name="Sexton A."/>
            <person name="Silva E."/>
            <person name="Sirven C."/>
            <person name="Soanes D.M."/>
            <person name="Talbot N.J."/>
            <person name="Templeton M."/>
            <person name="Yandava C."/>
            <person name="Yarden O."/>
            <person name="Zeng Q."/>
            <person name="Rollins J.A."/>
            <person name="Lebrun M.H."/>
            <person name="Dickman M."/>
        </authorList>
    </citation>
    <scope>NUCLEOTIDE SEQUENCE [LARGE SCALE GENOMIC DNA]</scope>
    <source>
        <strain evidence="3 4">B05.10</strain>
    </source>
</reference>
<sequence>MAFDSAKIRRHAYRCAKITAYTIGAIVCSGAIAALYIGYLSSIAHHGIKSSIREARFRKSIKSSSPKRFRSFTKFNSLPKELQLAIWKLALQNIDPRVVKLQLYWWKEKALQSGTQNFLGSTLTARQKYTANIPALLHTSHDSREIAQMKFKLSFGELLQGRPVYFDIEGDTLWVVGGQQHCKIFPLRLLGMDGFRNLIITPSRSTLRIDAPATSIEPLQEWIDQLVSRSRGVDIRIQIVIEEKDRLDHLFNSTNAERLFRAVQGLGIREFHPLVQVVHRDRLDFGGGL</sequence>
<dbReference type="EMBL" id="CP009810">
    <property type="protein sequence ID" value="ATZ51300.1"/>
    <property type="molecule type" value="Genomic_DNA"/>
</dbReference>
<feature type="transmembrane region" description="Helical" evidence="1">
    <location>
        <begin position="20"/>
        <end position="39"/>
    </location>
</feature>
<dbReference type="PANTHER" id="PTHR35910:SF1">
    <property type="entry name" value="2EXR DOMAIN-CONTAINING PROTEIN"/>
    <property type="match status" value="1"/>
</dbReference>